<dbReference type="PROSITE" id="PS00018">
    <property type="entry name" value="EF_HAND_1"/>
    <property type="match status" value="1"/>
</dbReference>
<dbReference type="InterPro" id="IPR036439">
    <property type="entry name" value="Dockerin_dom_sf"/>
</dbReference>
<dbReference type="EMBL" id="UINC01115195">
    <property type="protein sequence ID" value="SVC86044.1"/>
    <property type="molecule type" value="Genomic_DNA"/>
</dbReference>
<name>A0A382QKJ3_9ZZZZ</name>
<dbReference type="SUPFAM" id="SSF63446">
    <property type="entry name" value="Type I dockerin domain"/>
    <property type="match status" value="1"/>
</dbReference>
<feature type="non-terminal residue" evidence="1">
    <location>
        <position position="1"/>
    </location>
</feature>
<evidence type="ECO:0000313" key="1">
    <source>
        <dbReference type="EMBL" id="SVC86044.1"/>
    </source>
</evidence>
<dbReference type="GO" id="GO:0000272">
    <property type="term" value="P:polysaccharide catabolic process"/>
    <property type="evidence" value="ECO:0007669"/>
    <property type="project" value="InterPro"/>
</dbReference>
<accession>A0A382QKJ3</accession>
<dbReference type="AlphaFoldDB" id="A0A382QKJ3"/>
<sequence length="46" mass="5060">INILDIIELANIILNDDSSELGDINNDGIINILDIITIVNIILTQE</sequence>
<proteinExistence type="predicted"/>
<dbReference type="InterPro" id="IPR018247">
    <property type="entry name" value="EF_Hand_1_Ca_BS"/>
</dbReference>
<protein>
    <recommendedName>
        <fullName evidence="2">Dockerin domain-containing protein</fullName>
    </recommendedName>
</protein>
<gene>
    <name evidence="1" type="ORF">METZ01_LOCUS338898</name>
</gene>
<evidence type="ECO:0008006" key="2">
    <source>
        <dbReference type="Google" id="ProtNLM"/>
    </source>
</evidence>
<organism evidence="1">
    <name type="scientific">marine metagenome</name>
    <dbReference type="NCBI Taxonomy" id="408172"/>
    <lineage>
        <taxon>unclassified sequences</taxon>
        <taxon>metagenomes</taxon>
        <taxon>ecological metagenomes</taxon>
    </lineage>
</organism>
<reference evidence="1" key="1">
    <citation type="submission" date="2018-05" db="EMBL/GenBank/DDBJ databases">
        <authorList>
            <person name="Lanie J.A."/>
            <person name="Ng W.-L."/>
            <person name="Kazmierczak K.M."/>
            <person name="Andrzejewski T.M."/>
            <person name="Davidsen T.M."/>
            <person name="Wayne K.J."/>
            <person name="Tettelin H."/>
            <person name="Glass J.I."/>
            <person name="Rusch D."/>
            <person name="Podicherti R."/>
            <person name="Tsui H.-C.T."/>
            <person name="Winkler M.E."/>
        </authorList>
    </citation>
    <scope>NUCLEOTIDE SEQUENCE</scope>
</reference>